<keyword evidence="1" id="KW-0328">Glycosyltransferase</keyword>
<evidence type="ECO:0000256" key="2">
    <source>
        <dbReference type="ARBA" id="ARBA00022679"/>
    </source>
</evidence>
<gene>
    <name evidence="3" type="ORF">GXP67_10890</name>
</gene>
<keyword evidence="4" id="KW-1185">Reference proteome</keyword>
<keyword evidence="2 3" id="KW-0808">Transferase</keyword>
<dbReference type="EMBL" id="CP048222">
    <property type="protein sequence ID" value="QHT67119.1"/>
    <property type="molecule type" value="Genomic_DNA"/>
</dbReference>
<proteinExistence type="predicted"/>
<dbReference type="CDD" id="cd06533">
    <property type="entry name" value="Glyco_transf_WecG_TagA"/>
    <property type="match status" value="1"/>
</dbReference>
<dbReference type="PANTHER" id="PTHR34136">
    <property type="match status" value="1"/>
</dbReference>
<protein>
    <submittedName>
        <fullName evidence="3">WecB/TagA/CpsF family glycosyltransferase</fullName>
    </submittedName>
</protein>
<dbReference type="RefSeq" id="WP_162443162.1">
    <property type="nucleotide sequence ID" value="NZ_CP048222.1"/>
</dbReference>
<sequence length="258" mass="29491">MVQRRNLFSINYAIVDYQSASDLVIEKAKKNQSFGVTALAVHGLIESVWDNNLAQQVNKIDLIVPDGQPIRWALNSFYKVDLQDRVYGPILTLHVLEKADRKNLKVYLYGSKSVTLEKLQAFINKNYPGVQICGIHVDRFREATPEEDEADIKKINDSGAHIVLVGRGCPRQERWVANHLGKVNAAMLAVGAAFDFYAGTVKQAPKWMQNNGLEWLFRLIQEPGRLWKRYLTTNSYFIYLFLKQKLGLSKYVQTKTNN</sequence>
<dbReference type="KEGG" id="rhoz:GXP67_10890"/>
<evidence type="ECO:0000256" key="1">
    <source>
        <dbReference type="ARBA" id="ARBA00022676"/>
    </source>
</evidence>
<dbReference type="PANTHER" id="PTHR34136:SF1">
    <property type="entry name" value="UDP-N-ACETYL-D-MANNOSAMINURONIC ACID TRANSFERASE"/>
    <property type="match status" value="1"/>
</dbReference>
<dbReference type="InterPro" id="IPR004629">
    <property type="entry name" value="WecG_TagA_CpsF"/>
</dbReference>
<accession>A0A6C0GGS0</accession>
<name>A0A6C0GGS0_9BACT</name>
<dbReference type="GO" id="GO:0016758">
    <property type="term" value="F:hexosyltransferase activity"/>
    <property type="evidence" value="ECO:0007669"/>
    <property type="project" value="TreeGrafter"/>
</dbReference>
<evidence type="ECO:0000313" key="3">
    <source>
        <dbReference type="EMBL" id="QHT67119.1"/>
    </source>
</evidence>
<dbReference type="AlphaFoldDB" id="A0A6C0GGS0"/>
<dbReference type="Pfam" id="PF03808">
    <property type="entry name" value="Glyco_tran_WecG"/>
    <property type="match status" value="1"/>
</dbReference>
<dbReference type="Proteomes" id="UP000480178">
    <property type="component" value="Chromosome"/>
</dbReference>
<organism evidence="3 4">
    <name type="scientific">Rhodocytophaga rosea</name>
    <dbReference type="NCBI Taxonomy" id="2704465"/>
    <lineage>
        <taxon>Bacteria</taxon>
        <taxon>Pseudomonadati</taxon>
        <taxon>Bacteroidota</taxon>
        <taxon>Cytophagia</taxon>
        <taxon>Cytophagales</taxon>
        <taxon>Rhodocytophagaceae</taxon>
        <taxon>Rhodocytophaga</taxon>
    </lineage>
</organism>
<reference evidence="3 4" key="1">
    <citation type="submission" date="2020-01" db="EMBL/GenBank/DDBJ databases">
        <authorList>
            <person name="Kim M.K."/>
        </authorList>
    </citation>
    <scope>NUCLEOTIDE SEQUENCE [LARGE SCALE GENOMIC DNA]</scope>
    <source>
        <strain evidence="3 4">172606-1</strain>
    </source>
</reference>
<evidence type="ECO:0000313" key="4">
    <source>
        <dbReference type="Proteomes" id="UP000480178"/>
    </source>
</evidence>
<dbReference type="NCBIfam" id="TIGR00696">
    <property type="entry name" value="wecG_tagA_cpsF"/>
    <property type="match status" value="1"/>
</dbReference>